<dbReference type="InterPro" id="IPR050276">
    <property type="entry name" value="MshD_Acetyltransferase"/>
</dbReference>
<dbReference type="InterPro" id="IPR000182">
    <property type="entry name" value="GNAT_dom"/>
</dbReference>
<reference evidence="2 3" key="1">
    <citation type="submission" date="2021-06" db="EMBL/GenBank/DDBJ databases">
        <title>Bacillus sp. RD4P76, an endophyte from a halophyte.</title>
        <authorList>
            <person name="Sun J.-Q."/>
        </authorList>
    </citation>
    <scope>NUCLEOTIDE SEQUENCE [LARGE SCALE GENOMIC DNA]</scope>
    <source>
        <strain evidence="2 3">CGMCC 1.15917</strain>
    </source>
</reference>
<dbReference type="Pfam" id="PF00583">
    <property type="entry name" value="Acetyltransf_1"/>
    <property type="match status" value="1"/>
</dbReference>
<evidence type="ECO:0000259" key="1">
    <source>
        <dbReference type="PROSITE" id="PS51186"/>
    </source>
</evidence>
<organism evidence="2 3">
    <name type="scientific">Evansella tamaricis</name>
    <dbReference type="NCBI Taxonomy" id="2069301"/>
    <lineage>
        <taxon>Bacteria</taxon>
        <taxon>Bacillati</taxon>
        <taxon>Bacillota</taxon>
        <taxon>Bacilli</taxon>
        <taxon>Bacillales</taxon>
        <taxon>Bacillaceae</taxon>
        <taxon>Evansella</taxon>
    </lineage>
</organism>
<dbReference type="Proteomes" id="UP000784880">
    <property type="component" value="Unassembled WGS sequence"/>
</dbReference>
<keyword evidence="3" id="KW-1185">Reference proteome</keyword>
<comment type="caution">
    <text evidence="2">The sequence shown here is derived from an EMBL/GenBank/DDBJ whole genome shotgun (WGS) entry which is preliminary data.</text>
</comment>
<accession>A0ABS6JCQ6</accession>
<feature type="domain" description="N-acetyltransferase" evidence="1">
    <location>
        <begin position="16"/>
        <end position="177"/>
    </location>
</feature>
<dbReference type="PANTHER" id="PTHR43617:SF22">
    <property type="entry name" value="L-AMINO ACID N-ACETYLTRANSFERASE AAAT"/>
    <property type="match status" value="1"/>
</dbReference>
<protein>
    <submittedName>
        <fullName evidence="2">GNAT family N-acetyltransferase</fullName>
    </submittedName>
</protein>
<dbReference type="PROSITE" id="PS51186">
    <property type="entry name" value="GNAT"/>
    <property type="match status" value="1"/>
</dbReference>
<name>A0ABS6JCQ6_9BACI</name>
<dbReference type="EMBL" id="JAHQCS010000073">
    <property type="protein sequence ID" value="MBU9711449.1"/>
    <property type="molecule type" value="Genomic_DNA"/>
</dbReference>
<gene>
    <name evidence="2" type="ORF">KS419_06860</name>
</gene>
<dbReference type="CDD" id="cd04301">
    <property type="entry name" value="NAT_SF"/>
    <property type="match status" value="1"/>
</dbReference>
<evidence type="ECO:0000313" key="3">
    <source>
        <dbReference type="Proteomes" id="UP000784880"/>
    </source>
</evidence>
<sequence length="192" mass="21877">MGLITPFKMETKGLDIKIRPGNANDGKKMYTLTKEVIQEEDGLIMTVSDFVMTEEQQKIKNEAFLSHPDTLNLIAEHHDKIVGILTIEPEILKKTSHRAILGIIVQKNYRSKGIGKALIMAALNWVLHEGRYEKVELEVLASNKHAISLYHQLGFENEGMRYNAIKNSHTSYDHLVQMGVFTNKLAHTLHRF</sequence>
<evidence type="ECO:0000313" key="2">
    <source>
        <dbReference type="EMBL" id="MBU9711449.1"/>
    </source>
</evidence>
<dbReference type="RefSeq" id="WP_217065341.1">
    <property type="nucleotide sequence ID" value="NZ_JAHQCS010000073.1"/>
</dbReference>
<dbReference type="PANTHER" id="PTHR43617">
    <property type="entry name" value="L-AMINO ACID N-ACETYLTRANSFERASE"/>
    <property type="match status" value="1"/>
</dbReference>
<proteinExistence type="predicted"/>